<keyword evidence="1 13" id="KW-0540">Nuclease</keyword>
<dbReference type="PROSITE" id="PS51198">
    <property type="entry name" value="UVRD_HELICASE_ATP_BIND"/>
    <property type="match status" value="1"/>
</dbReference>
<dbReference type="Pfam" id="PF00580">
    <property type="entry name" value="UvrD-helicase"/>
    <property type="match status" value="1"/>
</dbReference>
<evidence type="ECO:0000256" key="8">
    <source>
        <dbReference type="ARBA" id="ARBA00023125"/>
    </source>
</evidence>
<keyword evidence="8 13" id="KW-0238">DNA-binding</keyword>
<dbReference type="Gene3D" id="3.90.320.10">
    <property type="match status" value="1"/>
</dbReference>
<dbReference type="GO" id="GO:0043138">
    <property type="term" value="F:3'-5' DNA helicase activity"/>
    <property type="evidence" value="ECO:0007669"/>
    <property type="project" value="UniProtKB-UniRule"/>
</dbReference>
<dbReference type="EC" id="3.1.-.-" evidence="13"/>
<dbReference type="InterPro" id="IPR038726">
    <property type="entry name" value="PDDEXK_AddAB-type"/>
</dbReference>
<keyword evidence="9 13" id="KW-0234">DNA repair</keyword>
<comment type="catalytic activity">
    <reaction evidence="12 13">
        <text>ATP + H2O = ADP + phosphate + H(+)</text>
        <dbReference type="Rhea" id="RHEA:13065"/>
        <dbReference type="ChEBI" id="CHEBI:15377"/>
        <dbReference type="ChEBI" id="CHEBI:15378"/>
        <dbReference type="ChEBI" id="CHEBI:30616"/>
        <dbReference type="ChEBI" id="CHEBI:43474"/>
        <dbReference type="ChEBI" id="CHEBI:456216"/>
        <dbReference type="EC" id="5.6.2.4"/>
    </reaction>
</comment>
<dbReference type="PANTHER" id="PTHR11070:SF48">
    <property type="entry name" value="ATP-DEPENDENT HELICASE_NUCLEASE SUBUNIT A"/>
    <property type="match status" value="1"/>
</dbReference>
<keyword evidence="5 13" id="KW-0347">Helicase</keyword>
<feature type="binding site" evidence="14">
    <location>
        <begin position="31"/>
        <end position="38"/>
    </location>
    <ligand>
        <name>ATP</name>
        <dbReference type="ChEBI" id="CHEBI:30616"/>
    </ligand>
</feature>
<dbReference type="Pfam" id="PF12705">
    <property type="entry name" value="PDDEXK_1"/>
    <property type="match status" value="1"/>
</dbReference>
<protein>
    <recommendedName>
        <fullName evidence="13">ATP-dependent helicase/nuclease subunit A</fullName>
        <ecNumber evidence="13">3.1.-.-</ecNumber>
        <ecNumber evidence="13">5.6.2.4</ecNumber>
    </recommendedName>
    <alternativeName>
        <fullName evidence="13">ATP-dependent helicase/nuclease AddA</fullName>
    </alternativeName>
    <alternativeName>
        <fullName evidence="13">DNA 3'-5' helicase AddA</fullName>
    </alternativeName>
</protein>
<keyword evidence="2 13" id="KW-0547">Nucleotide-binding</keyword>
<evidence type="ECO:0000256" key="4">
    <source>
        <dbReference type="ARBA" id="ARBA00022801"/>
    </source>
</evidence>
<evidence type="ECO:0000256" key="3">
    <source>
        <dbReference type="ARBA" id="ARBA00022763"/>
    </source>
</evidence>
<dbReference type="EC" id="5.6.2.4" evidence="13"/>
<organism evidence="17 18">
    <name type="scientific">Candidatus Pristimantibacillus lignocellulolyticus</name>
    <dbReference type="NCBI Taxonomy" id="2994561"/>
    <lineage>
        <taxon>Bacteria</taxon>
        <taxon>Bacillati</taxon>
        <taxon>Bacillota</taxon>
        <taxon>Bacilli</taxon>
        <taxon>Bacillales</taxon>
        <taxon>Paenibacillaceae</taxon>
        <taxon>Candidatus Pristimantibacillus</taxon>
    </lineage>
</organism>
<dbReference type="Pfam" id="PF13361">
    <property type="entry name" value="UvrD_C"/>
    <property type="match status" value="1"/>
</dbReference>
<dbReference type="Gene3D" id="3.40.50.300">
    <property type="entry name" value="P-loop containing nucleotide triphosphate hydrolases"/>
    <property type="match status" value="4"/>
</dbReference>
<dbReference type="FunFam" id="3.40.50.300:FF:001236">
    <property type="entry name" value="ATP-dependent helicase/nuclease subunit A"/>
    <property type="match status" value="1"/>
</dbReference>
<keyword evidence="3 13" id="KW-0227">DNA damage</keyword>
<evidence type="ECO:0000256" key="11">
    <source>
        <dbReference type="ARBA" id="ARBA00034617"/>
    </source>
</evidence>
<evidence type="ECO:0000256" key="1">
    <source>
        <dbReference type="ARBA" id="ARBA00022722"/>
    </source>
</evidence>
<dbReference type="GO" id="GO:0033202">
    <property type="term" value="C:DNA helicase complex"/>
    <property type="evidence" value="ECO:0007669"/>
    <property type="project" value="TreeGrafter"/>
</dbReference>
<evidence type="ECO:0000256" key="12">
    <source>
        <dbReference type="ARBA" id="ARBA00048988"/>
    </source>
</evidence>
<keyword evidence="6 13" id="KW-0269">Exonuclease</keyword>
<dbReference type="InterPro" id="IPR011604">
    <property type="entry name" value="PDDEXK-like_dom_sf"/>
</dbReference>
<dbReference type="GO" id="GO:0005524">
    <property type="term" value="F:ATP binding"/>
    <property type="evidence" value="ECO:0007669"/>
    <property type="project" value="UniProtKB-UniRule"/>
</dbReference>
<evidence type="ECO:0000256" key="9">
    <source>
        <dbReference type="ARBA" id="ARBA00023204"/>
    </source>
</evidence>
<keyword evidence="10 13" id="KW-0413">Isomerase</keyword>
<proteinExistence type="inferred from homology"/>
<dbReference type="GO" id="GO:0000724">
    <property type="term" value="P:double-strand break repair via homologous recombination"/>
    <property type="evidence" value="ECO:0007669"/>
    <property type="project" value="UniProtKB-UniRule"/>
</dbReference>
<dbReference type="GO" id="GO:0003690">
    <property type="term" value="F:double-stranded DNA binding"/>
    <property type="evidence" value="ECO:0007669"/>
    <property type="project" value="UniProtKB-UniRule"/>
</dbReference>
<evidence type="ECO:0000313" key="18">
    <source>
        <dbReference type="Proteomes" id="UP001056756"/>
    </source>
</evidence>
<evidence type="ECO:0000256" key="2">
    <source>
        <dbReference type="ARBA" id="ARBA00022741"/>
    </source>
</evidence>
<comment type="subunit">
    <text evidence="13">Heterodimer of AddA and AddB/RexB.</text>
</comment>
<keyword evidence="4 13" id="KW-0378">Hydrolase</keyword>
<dbReference type="InterPro" id="IPR014017">
    <property type="entry name" value="DNA_helicase_UvrD-like_C"/>
</dbReference>
<dbReference type="PANTHER" id="PTHR11070">
    <property type="entry name" value="UVRD / RECB / PCRA DNA HELICASE FAMILY MEMBER"/>
    <property type="match status" value="1"/>
</dbReference>
<dbReference type="HAMAP" id="MF_01451">
    <property type="entry name" value="AddA"/>
    <property type="match status" value="1"/>
</dbReference>
<dbReference type="SUPFAM" id="SSF52540">
    <property type="entry name" value="P-loop containing nucleoside triphosphate hydrolases"/>
    <property type="match status" value="1"/>
</dbReference>
<dbReference type="AlphaFoldDB" id="A0A9J6ZEV8"/>
<name>A0A9J6ZEV8_9BACL</name>
<evidence type="ECO:0000256" key="5">
    <source>
        <dbReference type="ARBA" id="ARBA00022806"/>
    </source>
</evidence>
<dbReference type="InterPro" id="IPR027417">
    <property type="entry name" value="P-loop_NTPase"/>
</dbReference>
<evidence type="ECO:0000256" key="14">
    <source>
        <dbReference type="PROSITE-ProRule" id="PRU00560"/>
    </source>
</evidence>
<comment type="similarity">
    <text evidence="13">Belongs to the helicase family. AddA subfamily.</text>
</comment>
<gene>
    <name evidence="13 17" type="primary">addA</name>
    <name evidence="17" type="ORF">NAG76_21315</name>
</gene>
<evidence type="ECO:0000256" key="13">
    <source>
        <dbReference type="HAMAP-Rule" id="MF_01451"/>
    </source>
</evidence>
<reference evidence="17" key="1">
    <citation type="submission" date="2022-05" db="EMBL/GenBank/DDBJ databases">
        <title>Novel bacterial taxa in a minimal lignocellulolytic consortium and its capacity to transform plastics disclosed by genome-resolved metagenomics.</title>
        <authorList>
            <person name="Rodriguez C.A.D."/>
            <person name="Diaz-Garcia L."/>
            <person name="Herrera K."/>
            <person name="Tarazona N.A."/>
            <person name="Sproer C."/>
            <person name="Overmann J."/>
            <person name="Jimenez D.J."/>
        </authorList>
    </citation>
    <scope>NUCLEOTIDE SEQUENCE</scope>
    <source>
        <strain evidence="17">MAG5</strain>
    </source>
</reference>
<dbReference type="InterPro" id="IPR014152">
    <property type="entry name" value="AddA"/>
</dbReference>
<evidence type="ECO:0000259" key="16">
    <source>
        <dbReference type="PROSITE" id="PS51217"/>
    </source>
</evidence>
<evidence type="ECO:0000256" key="6">
    <source>
        <dbReference type="ARBA" id="ARBA00022839"/>
    </source>
</evidence>
<dbReference type="PROSITE" id="PS51217">
    <property type="entry name" value="UVRD_HELICASE_CTER"/>
    <property type="match status" value="1"/>
</dbReference>
<dbReference type="InterPro" id="IPR011335">
    <property type="entry name" value="Restrct_endonuc-II-like"/>
</dbReference>
<dbReference type="NCBIfam" id="TIGR02785">
    <property type="entry name" value="addA_Gpos"/>
    <property type="match status" value="1"/>
</dbReference>
<dbReference type="InterPro" id="IPR014016">
    <property type="entry name" value="UvrD-like_ATP-bd"/>
</dbReference>
<dbReference type="GO" id="GO:0008408">
    <property type="term" value="F:3'-5' exonuclease activity"/>
    <property type="evidence" value="ECO:0007669"/>
    <property type="project" value="UniProtKB-UniRule"/>
</dbReference>
<keyword evidence="7 13" id="KW-0067">ATP-binding</keyword>
<sequence>MSGQSSANAPRWTDEQYEAIVSDGSNILVAAAAGSGKTAVLVERIIRKVASNTDVDRLLVATFTHAAAAEMKDRLKIALEKKLEEEPDSDHLRKQLALMGKSSITTLHSFCMEVIRKYYSLIDLDPGFRIANETEIELIRADVMNELFEQRYSGVDGAGGGDFLKLVNSYGGEKGDDPLFQLVERLYLFSRSHPWPAQWLNDTLKPYLISSIDELERSSWVQQIIDDVHLKLEGAISAFEQALLLTKLPAGPYAYASTFEADIAVVTVLQHQLQQSPWREWPDIFASVQFDKLAPLRGKDHDKDIQDRAKNYREQGKDTIQSIANDYFGRSAEQFLEELNELAPLMKALVALIHDFSAAFDATKRSKGLLDFGDLEHYSLAILLDKESTSDQLIPSDAAKDYQQQFDEILLDEYQDTNMVQETIVRLIANQSIGNRFMVGDVKQSIYRFRLAEPKLFLEKYKKYSSGSAFTIEGGKRIDLARNFRSRSQVVDAVNEVFRAIMKEKVAEMEYDERAELVHGATYYEAPISLDQCKVQLTIIDRGERVAEEQSSEQEEQTELTANNQLEELNVAQLEARYVAQQLLKLSEEKSMIFDSKLATYRPMKWRDTVILLRATSAWAPIFLEELQLAGIPAYSSIGSGYFEAVEVQTMLSCLQVIDNPYQDIPLAATLRSPLFSLTAEQLSGIRILSMDSNFYDAITHAAGSEDYELDGRQKLSYFLHKLDQWRNLAREGSLSDLLWLIYEETGYYDFVGGLPAGVQRQANLRALHDRARQYEATSFRGLFRFLKFIERMRASGNDLGTALAIGEQEDVVKIMTTHASKGLEFPIVFVAGLGKKFNEQDLNASFLYHKELGFGPKYVDAAMRISYPSLPYYAIRRSMKMELLAEEMRILYVALTRPKEKLYLLGTSGRLPKQLPKWNSSLALDGTLQQSSIAAASCYLDWIAPLVATQLQMSMDEPEKGLVVSPQDWMVSVVAAESLAAINETQVEDSEEDELVKTERMTALQALAQLDDVAEDQQLRTNLERNYPFIGATTIGSKASITEMKRIQAAFEEETETFYQTDNNADGTNNDKADNDVMDNAVTKDYTLHLERPSFMEEKKITATEKGSINHLMMQHIPLTLNIDEQTIEQSIERMKQLQIITLAQASVINIKAIVELFRSELGYRMQHATWLKRELPFSFMLPAHEVHRNIDEITGSEKVFIQGIIDCIFEDERGLVLVDYKTDRIMNGNWALKAEEHRFQLEMYARGLEMILHRKVDEIYVFFFDGGRAIQL</sequence>
<dbReference type="KEGG" id="plig:NAG76_21315"/>
<dbReference type="InterPro" id="IPR000212">
    <property type="entry name" value="DNA_helicase_UvrD/REP"/>
</dbReference>
<dbReference type="Gene3D" id="1.10.274.50">
    <property type="match status" value="1"/>
</dbReference>
<evidence type="ECO:0000256" key="7">
    <source>
        <dbReference type="ARBA" id="ARBA00022840"/>
    </source>
</evidence>
<accession>A0A9J6ZEV8</accession>
<dbReference type="Proteomes" id="UP001056756">
    <property type="component" value="Chromosome"/>
</dbReference>
<comment type="cofactor">
    <cofactor evidence="13">
        <name>Mg(2+)</name>
        <dbReference type="ChEBI" id="CHEBI:18420"/>
    </cofactor>
</comment>
<dbReference type="EMBL" id="CP097899">
    <property type="protein sequence ID" value="URN94329.1"/>
    <property type="molecule type" value="Genomic_DNA"/>
</dbReference>
<comment type="function">
    <text evidence="13">The heterodimer acts as both an ATP-dependent DNA helicase and an ATP-dependent, dual-direction single-stranded exonuclease. Recognizes the chi site generating a DNA molecule suitable for the initiation of homologous recombination. The AddA nuclease domain is required for chi fragment generation; this subunit has the helicase and 3' -&gt; 5' nuclease activities.</text>
</comment>
<dbReference type="GO" id="GO:0005829">
    <property type="term" value="C:cytosol"/>
    <property type="evidence" value="ECO:0007669"/>
    <property type="project" value="TreeGrafter"/>
</dbReference>
<feature type="domain" description="UvrD-like helicase C-terminal" evidence="16">
    <location>
        <begin position="515"/>
        <end position="823"/>
    </location>
</feature>
<evidence type="ECO:0000256" key="10">
    <source>
        <dbReference type="ARBA" id="ARBA00023235"/>
    </source>
</evidence>
<dbReference type="SUPFAM" id="SSF52980">
    <property type="entry name" value="Restriction endonuclease-like"/>
    <property type="match status" value="1"/>
</dbReference>
<evidence type="ECO:0000313" key="17">
    <source>
        <dbReference type="EMBL" id="URN94329.1"/>
    </source>
</evidence>
<evidence type="ECO:0000259" key="15">
    <source>
        <dbReference type="PROSITE" id="PS51198"/>
    </source>
</evidence>
<feature type="domain" description="UvrD-like helicase ATP-binding" evidence="15">
    <location>
        <begin position="10"/>
        <end position="487"/>
    </location>
</feature>
<comment type="catalytic activity">
    <reaction evidence="11 13">
        <text>Couples ATP hydrolysis with the unwinding of duplex DNA by translocating in the 3'-5' direction.</text>
        <dbReference type="EC" id="5.6.2.4"/>
    </reaction>
</comment>